<comment type="similarity">
    <text evidence="1">Belongs to the peptidase M81 family.</text>
</comment>
<dbReference type="EMBL" id="BSNJ01000004">
    <property type="protein sequence ID" value="GLQ21297.1"/>
    <property type="molecule type" value="Genomic_DNA"/>
</dbReference>
<keyword evidence="1" id="KW-0482">Metalloprotease</keyword>
<dbReference type="Proteomes" id="UP001161390">
    <property type="component" value="Unassembled WGS sequence"/>
</dbReference>
<accession>A0ABQ5V2J1</accession>
<keyword evidence="1" id="KW-0378">Hydrolase</keyword>
<evidence type="ECO:0000256" key="1">
    <source>
        <dbReference type="PIRNR" id="PIRNR012702"/>
    </source>
</evidence>
<feature type="domain" description="Microcystin LR degradation protein MlrC C-terminal" evidence="2">
    <location>
        <begin position="303"/>
        <end position="482"/>
    </location>
</feature>
<name>A0ABQ5V2J1_9PROT</name>
<keyword evidence="1" id="KW-0479">Metal-binding</keyword>
<comment type="function">
    <text evidence="1">Involved in peptidolytic degradation of cyclic heptapeptide hepatotoxin microcystin (MC).</text>
</comment>
<dbReference type="InterPro" id="IPR015995">
    <property type="entry name" value="MlrC_N"/>
</dbReference>
<keyword evidence="5" id="KW-1185">Reference proteome</keyword>
<evidence type="ECO:0000313" key="5">
    <source>
        <dbReference type="Proteomes" id="UP001161390"/>
    </source>
</evidence>
<dbReference type="InterPro" id="IPR009197">
    <property type="entry name" value="MlrC"/>
</dbReference>
<reference evidence="4" key="2">
    <citation type="submission" date="2023-01" db="EMBL/GenBank/DDBJ databases">
        <title>Draft genome sequence of Algimonas porphyrae strain NBRC 108216.</title>
        <authorList>
            <person name="Sun Q."/>
            <person name="Mori K."/>
        </authorList>
    </citation>
    <scope>NUCLEOTIDE SEQUENCE</scope>
    <source>
        <strain evidence="4">NBRC 108216</strain>
    </source>
</reference>
<feature type="domain" description="Microcystin LR degradation protein MlrC N-terminal" evidence="3">
    <location>
        <begin position="4"/>
        <end position="287"/>
    </location>
</feature>
<keyword evidence="1" id="KW-0645">Protease</keyword>
<sequence length="517" mass="54701">MTLRIAIAGILLEANRFAPVTARADFDAYLMQRGESLGAFAQLMGLASAANDELDIEFVPILVAGAESGGPLDHADYLELVAEIETGLRDNGPLDGVFLFAHGAGLTTELDDLDGDYFGRVRAVVGPDVPIVAELDLHANLSDAMVEHADLLVGYRTNPHVDVADRAKECIVSLCRLIAGERIEVAYQRLPLITSQIAQLTGPGTPYQAVIDHGEALRAKRAALANVTLLSGFSFADTAYNGFAVYVAAWGDSDLAISTCDALARDLWVRRSDFAVDPMTVEDAVRHEKSAQAGNLPGPRIYADVADNPGGGGRGNTIHLLKGFLDAGLPGVIAGVYYDPALVADANRQGEGAHFQARFNSAEPSPLSGTLDCPAIVERLFIGDFINGPGVQAGERVKLGECCLLSLGEGHVKVVVVSYRNQVFNPGFFTCAGLDPTRAKAIIVKSRGHFRAGFAELAGPEEIFEVDAPGLCTADIASVEWSNLPSPTYPMDIDTSWSSNVILKPSPSGSNLAGDAA</sequence>
<organism evidence="4 5">
    <name type="scientific">Algimonas porphyrae</name>
    <dbReference type="NCBI Taxonomy" id="1128113"/>
    <lineage>
        <taxon>Bacteria</taxon>
        <taxon>Pseudomonadati</taxon>
        <taxon>Pseudomonadota</taxon>
        <taxon>Alphaproteobacteria</taxon>
        <taxon>Maricaulales</taxon>
        <taxon>Robiginitomaculaceae</taxon>
        <taxon>Algimonas</taxon>
    </lineage>
</organism>
<evidence type="ECO:0000313" key="4">
    <source>
        <dbReference type="EMBL" id="GLQ21297.1"/>
    </source>
</evidence>
<dbReference type="RefSeq" id="WP_284372678.1">
    <property type="nucleotide sequence ID" value="NZ_BSNJ01000004.1"/>
</dbReference>
<gene>
    <name evidence="4" type="ORF">GCM10007854_22520</name>
</gene>
<evidence type="ECO:0000259" key="3">
    <source>
        <dbReference type="Pfam" id="PF07364"/>
    </source>
</evidence>
<comment type="caution">
    <text evidence="4">The sequence shown here is derived from an EMBL/GenBank/DDBJ whole genome shotgun (WGS) entry which is preliminary data.</text>
</comment>
<protein>
    <recommendedName>
        <fullName evidence="1">Microcystinase C</fullName>
        <shortName evidence="1">MlrC</shortName>
    </recommendedName>
</protein>
<evidence type="ECO:0000259" key="2">
    <source>
        <dbReference type="Pfam" id="PF07171"/>
    </source>
</evidence>
<dbReference type="Pfam" id="PF07171">
    <property type="entry name" value="MlrC_C"/>
    <property type="match status" value="1"/>
</dbReference>
<dbReference type="InterPro" id="IPR010799">
    <property type="entry name" value="MlrC_C"/>
</dbReference>
<proteinExistence type="inferred from homology"/>
<reference evidence="4" key="1">
    <citation type="journal article" date="2014" name="Int. J. Syst. Evol. Microbiol.">
        <title>Complete genome of a new Firmicutes species belonging to the dominant human colonic microbiota ('Ruminococcus bicirculans') reveals two chromosomes and a selective capacity to utilize plant glucans.</title>
        <authorList>
            <consortium name="NISC Comparative Sequencing Program"/>
            <person name="Wegmann U."/>
            <person name="Louis P."/>
            <person name="Goesmann A."/>
            <person name="Henrissat B."/>
            <person name="Duncan S.H."/>
            <person name="Flint H.J."/>
        </authorList>
    </citation>
    <scope>NUCLEOTIDE SEQUENCE</scope>
    <source>
        <strain evidence="4">NBRC 108216</strain>
    </source>
</reference>
<dbReference type="PIRSF" id="PIRSF012702">
    <property type="entry name" value="UCP012702"/>
    <property type="match status" value="1"/>
</dbReference>
<comment type="cofactor">
    <cofactor evidence="1">
        <name>Zn(2+)</name>
        <dbReference type="ChEBI" id="CHEBI:29105"/>
    </cofactor>
    <text evidence="1">Binds 1 zinc ion per subunit.</text>
</comment>
<dbReference type="Pfam" id="PF07364">
    <property type="entry name" value="DUF1485"/>
    <property type="match status" value="1"/>
</dbReference>